<dbReference type="AlphaFoldDB" id="A0A0R1RRS4"/>
<gene>
    <name evidence="2" type="ORF">FC70_GL000614</name>
</gene>
<keyword evidence="1" id="KW-0378">Hydrolase</keyword>
<dbReference type="Proteomes" id="UP000051697">
    <property type="component" value="Unassembled WGS sequence"/>
</dbReference>
<dbReference type="EMBL" id="AZFE01000030">
    <property type="protein sequence ID" value="KRL56027.1"/>
    <property type="molecule type" value="Genomic_DNA"/>
</dbReference>
<protein>
    <submittedName>
        <fullName evidence="2">Nucleoside-triphosphatase</fullName>
    </submittedName>
</protein>
<dbReference type="SUPFAM" id="SSF52972">
    <property type="entry name" value="ITPase-like"/>
    <property type="match status" value="1"/>
</dbReference>
<accession>A0A0R1RRS4</accession>
<dbReference type="OrthoDB" id="2142580at2"/>
<dbReference type="KEGG" id="lol:LACOL_0682"/>
<keyword evidence="3" id="KW-1185">Reference proteome</keyword>
<dbReference type="GO" id="GO:0009143">
    <property type="term" value="P:nucleoside triphosphate catabolic process"/>
    <property type="evidence" value="ECO:0007669"/>
    <property type="project" value="InterPro"/>
</dbReference>
<proteinExistence type="predicted"/>
<evidence type="ECO:0000256" key="1">
    <source>
        <dbReference type="ARBA" id="ARBA00022801"/>
    </source>
</evidence>
<dbReference type="RefSeq" id="WP_057889586.1">
    <property type="nucleotide sequence ID" value="NZ_AZFE01000030.1"/>
</dbReference>
<reference evidence="2 3" key="1">
    <citation type="journal article" date="2015" name="Genome Announc.">
        <title>Expanding the biotechnology potential of lactobacilli through comparative genomics of 213 strains and associated genera.</title>
        <authorList>
            <person name="Sun Z."/>
            <person name="Harris H.M."/>
            <person name="McCann A."/>
            <person name="Guo C."/>
            <person name="Argimon S."/>
            <person name="Zhang W."/>
            <person name="Yang X."/>
            <person name="Jeffery I.B."/>
            <person name="Cooney J.C."/>
            <person name="Kagawa T.F."/>
            <person name="Liu W."/>
            <person name="Song Y."/>
            <person name="Salvetti E."/>
            <person name="Wrobel A."/>
            <person name="Rasinkangas P."/>
            <person name="Parkhill J."/>
            <person name="Rea M.C."/>
            <person name="O'Sullivan O."/>
            <person name="Ritari J."/>
            <person name="Douillard F.P."/>
            <person name="Paul Ross R."/>
            <person name="Yang R."/>
            <person name="Briner A.E."/>
            <person name="Felis G.E."/>
            <person name="de Vos W.M."/>
            <person name="Barrangou R."/>
            <person name="Klaenhammer T.R."/>
            <person name="Caufield P.W."/>
            <person name="Cui Y."/>
            <person name="Zhang H."/>
            <person name="O'Toole P.W."/>
        </authorList>
    </citation>
    <scope>NUCLEOTIDE SEQUENCE [LARGE SCALE GENOMIC DNA]</scope>
    <source>
        <strain evidence="2 3">DSM 15707</strain>
    </source>
</reference>
<comment type="caution">
    <text evidence="2">The sequence shown here is derived from an EMBL/GenBank/DDBJ whole genome shotgun (WGS) entry which is preliminary data.</text>
</comment>
<evidence type="ECO:0000313" key="2">
    <source>
        <dbReference type="EMBL" id="KRL56027.1"/>
    </source>
</evidence>
<name>A0A0R1RRS4_9LACO</name>
<evidence type="ECO:0000313" key="3">
    <source>
        <dbReference type="Proteomes" id="UP000051697"/>
    </source>
</evidence>
<dbReference type="PATRIC" id="fig|1423778.4.peg.641"/>
<dbReference type="InterPro" id="IPR002637">
    <property type="entry name" value="RdgB/HAM1"/>
</dbReference>
<dbReference type="Pfam" id="PF01725">
    <property type="entry name" value="Ham1p_like"/>
    <property type="match status" value="1"/>
</dbReference>
<dbReference type="InterPro" id="IPR029001">
    <property type="entry name" value="ITPase-like_fam"/>
</dbReference>
<dbReference type="GO" id="GO:0047429">
    <property type="term" value="F:nucleoside triphosphate diphosphatase activity"/>
    <property type="evidence" value="ECO:0007669"/>
    <property type="project" value="InterPro"/>
</dbReference>
<dbReference type="Gene3D" id="3.90.950.10">
    <property type="match status" value="1"/>
</dbReference>
<organism evidence="2 3">
    <name type="scientific">Paucilactobacillus oligofermentans DSM 15707 = LMG 22743</name>
    <dbReference type="NCBI Taxonomy" id="1423778"/>
    <lineage>
        <taxon>Bacteria</taxon>
        <taxon>Bacillati</taxon>
        <taxon>Bacillota</taxon>
        <taxon>Bacilli</taxon>
        <taxon>Lactobacillales</taxon>
        <taxon>Lactobacillaceae</taxon>
        <taxon>Paucilactobacillus</taxon>
    </lineage>
</organism>
<sequence>MELKQPFVIASNNHFKTVELIQCFNFCGYQAISYLDLIAKVEFPNEGTDDYGSNALVKARFIAKLLPNELVVADDSGMILEAYPDQFGVTTARELSEYRDLDQLNRHIIKLVDGKSRGVKMLSYLAMVGLAEEYIGVGQFNGEIAFNEAGNNGSSFDLILKDLNSGKTLAELPDSQKLRLLHRTKAIQNLIEKIGVA</sequence>
<dbReference type="STRING" id="1423778.FC70_GL000614"/>